<name>A0A0A9CRU5_ARUDO</name>
<accession>A0A0A9CRU5</accession>
<protein>
    <submittedName>
        <fullName evidence="1">Uncharacterized protein</fullName>
    </submittedName>
</protein>
<reference evidence="1" key="2">
    <citation type="journal article" date="2015" name="Data Brief">
        <title>Shoot transcriptome of the giant reed, Arundo donax.</title>
        <authorList>
            <person name="Barrero R.A."/>
            <person name="Guerrero F.D."/>
            <person name="Moolhuijzen P."/>
            <person name="Goolsby J.A."/>
            <person name="Tidwell J."/>
            <person name="Bellgard S.E."/>
            <person name="Bellgard M.I."/>
        </authorList>
    </citation>
    <scope>NUCLEOTIDE SEQUENCE</scope>
    <source>
        <tissue evidence="1">Shoot tissue taken approximately 20 cm above the soil surface</tissue>
    </source>
</reference>
<dbReference type="EMBL" id="GBRH01223673">
    <property type="protein sequence ID" value="JAD74222.1"/>
    <property type="molecule type" value="Transcribed_RNA"/>
</dbReference>
<organism evidence="1">
    <name type="scientific">Arundo donax</name>
    <name type="common">Giant reed</name>
    <name type="synonym">Donax arundinaceus</name>
    <dbReference type="NCBI Taxonomy" id="35708"/>
    <lineage>
        <taxon>Eukaryota</taxon>
        <taxon>Viridiplantae</taxon>
        <taxon>Streptophyta</taxon>
        <taxon>Embryophyta</taxon>
        <taxon>Tracheophyta</taxon>
        <taxon>Spermatophyta</taxon>
        <taxon>Magnoliopsida</taxon>
        <taxon>Liliopsida</taxon>
        <taxon>Poales</taxon>
        <taxon>Poaceae</taxon>
        <taxon>PACMAD clade</taxon>
        <taxon>Arundinoideae</taxon>
        <taxon>Arundineae</taxon>
        <taxon>Arundo</taxon>
    </lineage>
</organism>
<sequence>MIFGRMTILITLPKIYLRRIKDEVVMDQSIPLLKQNQYLRLEFRPYGCESVDDIELVRRGFRFQTPSI</sequence>
<reference evidence="1" key="1">
    <citation type="submission" date="2014-09" db="EMBL/GenBank/DDBJ databases">
        <authorList>
            <person name="Magalhaes I.L.F."/>
            <person name="Oliveira U."/>
            <person name="Santos F.R."/>
            <person name="Vidigal T.H.D.A."/>
            <person name="Brescovit A.D."/>
            <person name="Santos A.J."/>
        </authorList>
    </citation>
    <scope>NUCLEOTIDE SEQUENCE</scope>
    <source>
        <tissue evidence="1">Shoot tissue taken approximately 20 cm above the soil surface</tissue>
    </source>
</reference>
<proteinExistence type="predicted"/>
<dbReference type="AlphaFoldDB" id="A0A0A9CRU5"/>
<evidence type="ECO:0000313" key="1">
    <source>
        <dbReference type="EMBL" id="JAD74222.1"/>
    </source>
</evidence>